<evidence type="ECO:0000313" key="4">
    <source>
        <dbReference type="Proteomes" id="UP000007517"/>
    </source>
</evidence>
<reference evidence="3 4" key="1">
    <citation type="journal article" date="2012" name="J. Bacteriol.">
        <title>Genome Sequence of Blastococcus saxobsidens DD2, a Stone-Inhabiting Bacterium.</title>
        <authorList>
            <person name="Chouaia B."/>
            <person name="Crotti E."/>
            <person name="Brusetti L."/>
            <person name="Daffonchio D."/>
            <person name="Essoussi I."/>
            <person name="Nouioui I."/>
            <person name="Sbissi I."/>
            <person name="Ghodhbane-Gtari F."/>
            <person name="Gtari M."/>
            <person name="Vacherie B."/>
            <person name="Barbe V."/>
            <person name="Medigue C."/>
            <person name="Gury J."/>
            <person name="Pujic P."/>
            <person name="Normand P."/>
        </authorList>
    </citation>
    <scope>NUCLEOTIDE SEQUENCE [LARGE SCALE GENOMIC DNA]</scope>
    <source>
        <strain evidence="3 4">DD2</strain>
    </source>
</reference>
<protein>
    <recommendedName>
        <fullName evidence="5">Lipoprotein</fullName>
    </recommendedName>
</protein>
<evidence type="ECO:0008006" key="5">
    <source>
        <dbReference type="Google" id="ProtNLM"/>
    </source>
</evidence>
<feature type="chain" id="PRO_5003606018" description="Lipoprotein" evidence="2">
    <location>
        <begin position="24"/>
        <end position="200"/>
    </location>
</feature>
<dbReference type="KEGG" id="bsd:BLASA_1431"/>
<dbReference type="EMBL" id="FO117623">
    <property type="protein sequence ID" value="CCG02363.1"/>
    <property type="molecule type" value="Genomic_DNA"/>
</dbReference>
<dbReference type="RefSeq" id="WP_014375259.1">
    <property type="nucleotide sequence ID" value="NC_016943.1"/>
</dbReference>
<keyword evidence="2" id="KW-0732">Signal</keyword>
<dbReference type="AlphaFoldDB" id="H6RKE4"/>
<evidence type="ECO:0000256" key="1">
    <source>
        <dbReference type="SAM" id="MobiDB-lite"/>
    </source>
</evidence>
<dbReference type="HOGENOM" id="CLU_1363993_0_0_11"/>
<accession>H6RKE4</accession>
<evidence type="ECO:0000313" key="3">
    <source>
        <dbReference type="EMBL" id="CCG02363.1"/>
    </source>
</evidence>
<evidence type="ECO:0000256" key="2">
    <source>
        <dbReference type="SAM" id="SignalP"/>
    </source>
</evidence>
<dbReference type="Proteomes" id="UP000007517">
    <property type="component" value="Chromosome"/>
</dbReference>
<organism evidence="3 4">
    <name type="scientific">Blastococcus saxobsidens (strain DD2)</name>
    <dbReference type="NCBI Taxonomy" id="1146883"/>
    <lineage>
        <taxon>Bacteria</taxon>
        <taxon>Bacillati</taxon>
        <taxon>Actinomycetota</taxon>
        <taxon>Actinomycetes</taxon>
        <taxon>Geodermatophilales</taxon>
        <taxon>Geodermatophilaceae</taxon>
        <taxon>Blastococcus</taxon>
    </lineage>
</organism>
<gene>
    <name evidence="3" type="ordered locus">BLASA_1431</name>
</gene>
<dbReference type="PROSITE" id="PS51257">
    <property type="entry name" value="PROKAR_LIPOPROTEIN"/>
    <property type="match status" value="1"/>
</dbReference>
<reference evidence="4" key="2">
    <citation type="submission" date="2012-02" db="EMBL/GenBank/DDBJ databases">
        <title>Complete genome sequence of Blastococcus saxobsidens strain DD2.</title>
        <authorList>
            <person name="Genoscope."/>
        </authorList>
    </citation>
    <scope>NUCLEOTIDE SEQUENCE [LARGE SCALE GENOMIC DNA]</scope>
    <source>
        <strain evidence="4">DD2</strain>
    </source>
</reference>
<proteinExistence type="predicted"/>
<feature type="region of interest" description="Disordered" evidence="1">
    <location>
        <begin position="23"/>
        <end position="51"/>
    </location>
</feature>
<sequence length="200" mass="20465">MRVVTAVLPWVVFVSLAGCTSNAASTASPAVPTDVAPSEEHLDGEGVPPVADENGLIRAQYSACDLGKEILRYLATGDNGGDPGMDRVFAQYVGVPVPQARALADEWIVACDEQYAEQESAEISAAAEASARASASAASAAASASRAQHNAAVAAEEKRSCAAIGGQARDGICESTSPGHVTGDPYYPCSALVVRLSRVS</sequence>
<feature type="signal peptide" evidence="2">
    <location>
        <begin position="1"/>
        <end position="23"/>
    </location>
</feature>
<dbReference type="STRING" id="1146883.BLASA_1431"/>
<keyword evidence="4" id="KW-1185">Reference proteome</keyword>
<name>H6RKE4_BLASD</name>